<evidence type="ECO:0000313" key="4">
    <source>
        <dbReference type="EMBL" id="OON23818.1"/>
    </source>
</evidence>
<dbReference type="Proteomes" id="UP000243686">
    <property type="component" value="Unassembled WGS sequence"/>
</dbReference>
<gene>
    <name evidence="4" type="ORF">X801_00262</name>
</gene>
<dbReference type="Gene3D" id="2.30.230.10">
    <property type="entry name" value="Lipovitellin, beta-sheet shell regions, chain A"/>
    <property type="match status" value="1"/>
</dbReference>
<dbReference type="Pfam" id="PF01347">
    <property type="entry name" value="Vitellogenin_N"/>
    <property type="match status" value="1"/>
</dbReference>
<dbReference type="InterPro" id="IPR001747">
    <property type="entry name" value="Vitellogenin_N"/>
</dbReference>
<protein>
    <recommendedName>
        <fullName evidence="3">Vitellogenin domain-containing protein</fullName>
    </recommendedName>
</protein>
<dbReference type="PANTHER" id="PTHR23345:SF15">
    <property type="entry name" value="VITELLOGENIN 1-RELATED"/>
    <property type="match status" value="1"/>
</dbReference>
<dbReference type="AlphaFoldDB" id="A0A1S8XAT0"/>
<dbReference type="EMBL" id="KV891484">
    <property type="protein sequence ID" value="OON23818.1"/>
    <property type="molecule type" value="Genomic_DNA"/>
</dbReference>
<evidence type="ECO:0000313" key="5">
    <source>
        <dbReference type="Proteomes" id="UP000243686"/>
    </source>
</evidence>
<keyword evidence="2" id="KW-0758">Storage protein</keyword>
<dbReference type="InterPro" id="IPR015816">
    <property type="entry name" value="Vitellinogen_b-sht_N"/>
</dbReference>
<accession>A0A1S8XAT0</accession>
<reference evidence="4 5" key="1">
    <citation type="submission" date="2015-03" db="EMBL/GenBank/DDBJ databases">
        <title>Draft genome of the nematode, Opisthorchis viverrini.</title>
        <authorList>
            <person name="Mitreva M."/>
        </authorList>
    </citation>
    <scope>NUCLEOTIDE SEQUENCE [LARGE SCALE GENOMIC DNA]</scope>
    <source>
        <strain evidence="4">Khon Kaen</strain>
    </source>
</reference>
<dbReference type="InterPro" id="IPR050733">
    <property type="entry name" value="Vitellogenin/Apolipophorin"/>
</dbReference>
<keyword evidence="1" id="KW-0732">Signal</keyword>
<dbReference type="SUPFAM" id="SSF56968">
    <property type="entry name" value="Lipovitellin-phosvitin complex, beta-sheet shell regions"/>
    <property type="match status" value="1"/>
</dbReference>
<evidence type="ECO:0000256" key="2">
    <source>
        <dbReference type="ARBA" id="ARBA00022761"/>
    </source>
</evidence>
<keyword evidence="5" id="KW-1185">Reference proteome</keyword>
<name>A0A1S8XAT0_OPIVI</name>
<dbReference type="GO" id="GO:0005319">
    <property type="term" value="F:lipid transporter activity"/>
    <property type="evidence" value="ECO:0007669"/>
    <property type="project" value="InterPro"/>
</dbReference>
<feature type="non-terminal residue" evidence="4">
    <location>
        <position position="1"/>
    </location>
</feature>
<evidence type="ECO:0000256" key="1">
    <source>
        <dbReference type="ARBA" id="ARBA00022729"/>
    </source>
</evidence>
<evidence type="ECO:0000259" key="3">
    <source>
        <dbReference type="Pfam" id="PF01347"/>
    </source>
</evidence>
<organism evidence="4 5">
    <name type="scientific">Opisthorchis viverrini</name>
    <name type="common">Southeast Asian liver fluke</name>
    <dbReference type="NCBI Taxonomy" id="6198"/>
    <lineage>
        <taxon>Eukaryota</taxon>
        <taxon>Metazoa</taxon>
        <taxon>Spiralia</taxon>
        <taxon>Lophotrochozoa</taxon>
        <taxon>Platyhelminthes</taxon>
        <taxon>Trematoda</taxon>
        <taxon>Digenea</taxon>
        <taxon>Opisthorchiida</taxon>
        <taxon>Opisthorchiata</taxon>
        <taxon>Opisthorchiidae</taxon>
        <taxon>Opisthorchis</taxon>
    </lineage>
</organism>
<dbReference type="InterPro" id="IPR015819">
    <property type="entry name" value="Lipid_transp_b-sht_shell"/>
</dbReference>
<feature type="domain" description="Vitellogenin" evidence="3">
    <location>
        <begin position="24"/>
        <end position="213"/>
    </location>
</feature>
<dbReference type="PANTHER" id="PTHR23345">
    <property type="entry name" value="VITELLOGENIN-RELATED"/>
    <property type="match status" value="1"/>
</dbReference>
<proteinExistence type="predicted"/>
<sequence length="255" mass="28750">LTDVREQSQVSYEGEDVQYASPLNYASDKVVQFCYDNGRIQKVWMDDADSTQLSNLKRAILSHLQLSIDSLELPTYTTESDISGRCLTEFHPVKEETKSVTIMKTKYTTGCTDKYVFQSPLANYEIDAPTQSSKLPHVTGIMQCEIQLKPTQEIQRTSCNEALNITSSSLMQNSQSVVVRTITEIRLVRKSQSEKSSVFKTDRENPKELQYNFLPSACSDRCTTLFVSRIVQDTTVANQVTSGSLLSLKRNCLKT</sequence>